<dbReference type="EMBL" id="MVIT01000056">
    <property type="protein sequence ID" value="OOV43923.1"/>
    <property type="molecule type" value="Genomic_DNA"/>
</dbReference>
<keyword evidence="1" id="KW-0472">Membrane</keyword>
<dbReference type="Proteomes" id="UP000191008">
    <property type="component" value="Unassembled WGS sequence"/>
</dbReference>
<proteinExistence type="predicted"/>
<gene>
    <name evidence="2" type="ORF">B1J93_06855</name>
</gene>
<evidence type="ECO:0000313" key="2">
    <source>
        <dbReference type="EMBL" id="OOV43923.1"/>
    </source>
</evidence>
<name>A0A1T1DTG4_9LEPT</name>
<dbReference type="AlphaFoldDB" id="A0A1T1DTG4"/>
<sequence>MFALNFCLAYHKNEKTILFSFYKFILSLLLPLILIKLSILNFYRDFIQNNKAEETVVIFLIEFAKQ</sequence>
<comment type="caution">
    <text evidence="2">The sequence shown here is derived from an EMBL/GenBank/DDBJ whole genome shotgun (WGS) entry which is preliminary data.</text>
</comment>
<reference evidence="2 3" key="1">
    <citation type="submission" date="2017-02" db="EMBL/GenBank/DDBJ databases">
        <title>Comparative genomic analysis of Brazilian Leptospira kirschneri strains of different serogroups.</title>
        <authorList>
            <person name="Moreno L.Z."/>
            <person name="Miraglia F."/>
            <person name="Kremer F.S."/>
            <person name="Eslabao M.R."/>
            <person name="Lilenbaum W."/>
            <person name="Dellagostin O.A."/>
            <person name="Moreno A.M."/>
        </authorList>
    </citation>
    <scope>NUCLEOTIDE SEQUENCE [LARGE SCALE GENOMIC DNA]</scope>
    <source>
        <strain evidence="2 3">M110/06</strain>
    </source>
</reference>
<organism evidence="2 3">
    <name type="scientific">Leptospira kirschneri serovar Pomona</name>
    <dbReference type="NCBI Taxonomy" id="561005"/>
    <lineage>
        <taxon>Bacteria</taxon>
        <taxon>Pseudomonadati</taxon>
        <taxon>Spirochaetota</taxon>
        <taxon>Spirochaetia</taxon>
        <taxon>Leptospirales</taxon>
        <taxon>Leptospiraceae</taxon>
        <taxon>Leptospira</taxon>
    </lineage>
</organism>
<protein>
    <submittedName>
        <fullName evidence="2">Uncharacterized protein</fullName>
    </submittedName>
</protein>
<accession>A0A1T1DTG4</accession>
<keyword evidence="1" id="KW-1133">Transmembrane helix</keyword>
<keyword evidence="1" id="KW-0812">Transmembrane</keyword>
<feature type="transmembrane region" description="Helical" evidence="1">
    <location>
        <begin position="20"/>
        <end position="43"/>
    </location>
</feature>
<evidence type="ECO:0000256" key="1">
    <source>
        <dbReference type="SAM" id="Phobius"/>
    </source>
</evidence>
<evidence type="ECO:0000313" key="3">
    <source>
        <dbReference type="Proteomes" id="UP000191008"/>
    </source>
</evidence>